<dbReference type="AlphaFoldDB" id="A0A833ZLV8"/>
<dbReference type="EMBL" id="JABVXQ010000008">
    <property type="protein sequence ID" value="KAF6093725.1"/>
    <property type="molecule type" value="Genomic_DNA"/>
</dbReference>
<dbReference type="Gene3D" id="1.20.1280.50">
    <property type="match status" value="1"/>
</dbReference>
<organism evidence="1 2">
    <name type="scientific">Phyllostomus discolor</name>
    <name type="common">pale spear-nosed bat</name>
    <dbReference type="NCBI Taxonomy" id="89673"/>
    <lineage>
        <taxon>Eukaryota</taxon>
        <taxon>Metazoa</taxon>
        <taxon>Chordata</taxon>
        <taxon>Craniata</taxon>
        <taxon>Vertebrata</taxon>
        <taxon>Euteleostomi</taxon>
        <taxon>Mammalia</taxon>
        <taxon>Eutheria</taxon>
        <taxon>Laurasiatheria</taxon>
        <taxon>Chiroptera</taxon>
        <taxon>Yangochiroptera</taxon>
        <taxon>Phyllostomidae</taxon>
        <taxon>Phyllostominae</taxon>
        <taxon>Phyllostomus</taxon>
    </lineage>
</organism>
<gene>
    <name evidence="1" type="ORF">HJG60_005023</name>
</gene>
<evidence type="ECO:0000313" key="1">
    <source>
        <dbReference type="EMBL" id="KAF6093725.1"/>
    </source>
</evidence>
<dbReference type="AntiFam" id="ANF00010">
    <property type="entry name" value="tRNA translation"/>
</dbReference>
<protein>
    <submittedName>
        <fullName evidence="1">F-box and WD repeat domain containing 7</fullName>
    </submittedName>
</protein>
<comment type="caution">
    <text evidence="1">The sequence shown here is derived from an EMBL/GenBank/DDBJ whole genome shotgun (WGS) entry which is preliminary data.</text>
</comment>
<accession>A0A833ZLV8</accession>
<reference evidence="1 2" key="1">
    <citation type="journal article" date="2020" name="Nature">
        <title>Six reference-quality genomes reveal evolution of bat adaptations.</title>
        <authorList>
            <person name="Jebb D."/>
            <person name="Huang Z."/>
            <person name="Pippel M."/>
            <person name="Hughes G.M."/>
            <person name="Lavrichenko K."/>
            <person name="Devanna P."/>
            <person name="Winkler S."/>
            <person name="Jermiin L.S."/>
            <person name="Skirmuntt E.C."/>
            <person name="Katzourakis A."/>
            <person name="Burkitt-Gray L."/>
            <person name="Ray D.A."/>
            <person name="Sullivan K.A.M."/>
            <person name="Roscito J.G."/>
            <person name="Kirilenko B.M."/>
            <person name="Davalos L.M."/>
            <person name="Corthals A.P."/>
            <person name="Power M.L."/>
            <person name="Jones G."/>
            <person name="Ransome R.D."/>
            <person name="Dechmann D.K.N."/>
            <person name="Locatelli A.G."/>
            <person name="Puechmaille S.J."/>
            <person name="Fedrigo O."/>
            <person name="Jarvis E.D."/>
            <person name="Hiller M."/>
            <person name="Vernes S.C."/>
            <person name="Myers E.W."/>
            <person name="Teeling E.C."/>
        </authorList>
    </citation>
    <scope>NUCLEOTIDE SEQUENCE [LARGE SCALE GENOMIC DNA]</scope>
    <source>
        <strain evidence="1">Bat1K_MPI-CBG_1</strain>
    </source>
</reference>
<dbReference type="Proteomes" id="UP000664940">
    <property type="component" value="Unassembled WGS sequence"/>
</dbReference>
<evidence type="ECO:0000313" key="2">
    <source>
        <dbReference type="Proteomes" id="UP000664940"/>
    </source>
</evidence>
<sequence length="271" mass="30260">MCVPGSGLILSCISLYRGVWLPVLLPNLPFLTCLSMSTLESVTYLPEKGLYCQRLPSSRTHGGTDSLKGKNTENMGFYGTLKMIFYKMKRKLDHGSEVRSFSLGKKPCKVSEYTSTTGLVPCSATPTTFGDLRAANGQGQQRRRITSVQPPTGLQEWLKTFQSWSGPEKLLALDELIDSCEPTQVKHMMQVIEPQFQRDFISLLPKEVRMSNYILHFVLLENIIQQLPPLNTVIMPLAGVAQWIERWPVNRRVAGSIPSQGTCLGCRPGPQ</sequence>
<proteinExistence type="predicted"/>
<name>A0A833ZLV8_9CHIR</name>